<reference evidence="1" key="1">
    <citation type="submission" date="2022-04" db="EMBL/GenBank/DDBJ databases">
        <title>Genome of the entomopathogenic fungus Entomophthora muscae.</title>
        <authorList>
            <person name="Elya C."/>
            <person name="Lovett B.R."/>
            <person name="Lee E."/>
            <person name="Macias A.M."/>
            <person name="Hajek A.E."/>
            <person name="De Bivort B.L."/>
            <person name="Kasson M.T."/>
            <person name="De Fine Licht H.H."/>
            <person name="Stajich J.E."/>
        </authorList>
    </citation>
    <scope>NUCLEOTIDE SEQUENCE</scope>
    <source>
        <strain evidence="1">Berkeley</strain>
    </source>
</reference>
<keyword evidence="2" id="KW-1185">Reference proteome</keyword>
<evidence type="ECO:0000313" key="1">
    <source>
        <dbReference type="EMBL" id="KAJ9069659.1"/>
    </source>
</evidence>
<gene>
    <name evidence="1" type="ORF">DSO57_1016296</name>
</gene>
<protein>
    <submittedName>
        <fullName evidence="1">Uncharacterized protein</fullName>
    </submittedName>
</protein>
<sequence>MSVSQNNDIDFEYIFKNINKDHVKTLEYLVQANCEIECQEVQLQSCDSTGLSISYKTDAATENRLLRMDFPYEATSIKEFYEELDKFRKDAMTKLKIKISNSKEQIDDFELPPIPLMLLVIVGVGFLICFTFRFFLTPEMNVIRDNVGDELMFRMLKYIFGSNTIVAAISLLVSYLRGNYTLGCTCKWMVSSFLFGMISLAVQVPSRRLIML</sequence>
<comment type="caution">
    <text evidence="1">The sequence shown here is derived from an EMBL/GenBank/DDBJ whole genome shotgun (WGS) entry which is preliminary data.</text>
</comment>
<name>A0ACC2T535_9FUNG</name>
<evidence type="ECO:0000313" key="2">
    <source>
        <dbReference type="Proteomes" id="UP001165960"/>
    </source>
</evidence>
<dbReference type="Proteomes" id="UP001165960">
    <property type="component" value="Unassembled WGS sequence"/>
</dbReference>
<accession>A0ACC2T535</accession>
<organism evidence="1 2">
    <name type="scientific">Entomophthora muscae</name>
    <dbReference type="NCBI Taxonomy" id="34485"/>
    <lineage>
        <taxon>Eukaryota</taxon>
        <taxon>Fungi</taxon>
        <taxon>Fungi incertae sedis</taxon>
        <taxon>Zoopagomycota</taxon>
        <taxon>Entomophthoromycotina</taxon>
        <taxon>Entomophthoromycetes</taxon>
        <taxon>Entomophthorales</taxon>
        <taxon>Entomophthoraceae</taxon>
        <taxon>Entomophthora</taxon>
    </lineage>
</organism>
<proteinExistence type="predicted"/>
<dbReference type="EMBL" id="QTSX02003616">
    <property type="protein sequence ID" value="KAJ9069659.1"/>
    <property type="molecule type" value="Genomic_DNA"/>
</dbReference>